<name>A0A378X085_9NOCA</name>
<dbReference type="AlphaFoldDB" id="A0A378X085"/>
<feature type="compositionally biased region" description="Basic residues" evidence="1">
    <location>
        <begin position="202"/>
        <end position="217"/>
    </location>
</feature>
<feature type="compositionally biased region" description="Polar residues" evidence="1">
    <location>
        <begin position="218"/>
        <end position="229"/>
    </location>
</feature>
<dbReference type="EMBL" id="UGRU01000001">
    <property type="protein sequence ID" value="SUA46427.1"/>
    <property type="molecule type" value="Genomic_DNA"/>
</dbReference>
<dbReference type="Proteomes" id="UP000255082">
    <property type="component" value="Unassembled WGS sequence"/>
</dbReference>
<evidence type="ECO:0000313" key="2">
    <source>
        <dbReference type="EMBL" id="SUA46427.1"/>
    </source>
</evidence>
<feature type="region of interest" description="Disordered" evidence="1">
    <location>
        <begin position="42"/>
        <end position="229"/>
    </location>
</feature>
<reference evidence="2 3" key="1">
    <citation type="submission" date="2018-06" db="EMBL/GenBank/DDBJ databases">
        <authorList>
            <consortium name="Pathogen Informatics"/>
            <person name="Doyle S."/>
        </authorList>
    </citation>
    <scope>NUCLEOTIDE SEQUENCE [LARGE SCALE GENOMIC DNA]</scope>
    <source>
        <strain evidence="2 3">NCTC13184</strain>
    </source>
</reference>
<gene>
    <name evidence="2" type="ORF">NCTC13184_04952</name>
</gene>
<sequence length="229" mass="24539">MWFEAERVASALDRRLLVALALAGSSTGTPVVVARRISSDTVDLGSPTRPVPVVRTGTGCAGMESRQPSRSRPTSPSIAATSALLVVDRRRSTRSPGGEGPPSPARVSAHSAPQQRLSPVPSRSRCRPAHRSPAGNPSERPVRAGDGWVRRSVGRCDRHPSGPSVPRSVGPTTPHLRRSTPPETGRAARTRRSPRPTGAIAHRPHRRGGHRSPRYTRRATSTYPALIQT</sequence>
<protein>
    <submittedName>
        <fullName evidence="2">Uncharacterized protein</fullName>
    </submittedName>
</protein>
<evidence type="ECO:0000313" key="3">
    <source>
        <dbReference type="Proteomes" id="UP000255082"/>
    </source>
</evidence>
<accession>A0A378X085</accession>
<feature type="compositionally biased region" description="Low complexity" evidence="1">
    <location>
        <begin position="65"/>
        <end position="77"/>
    </location>
</feature>
<proteinExistence type="predicted"/>
<evidence type="ECO:0000256" key="1">
    <source>
        <dbReference type="SAM" id="MobiDB-lite"/>
    </source>
</evidence>
<feature type="compositionally biased region" description="Low complexity" evidence="1">
    <location>
        <begin position="161"/>
        <end position="171"/>
    </location>
</feature>
<organism evidence="2 3">
    <name type="scientific">Nocardia africana</name>
    <dbReference type="NCBI Taxonomy" id="134964"/>
    <lineage>
        <taxon>Bacteria</taxon>
        <taxon>Bacillati</taxon>
        <taxon>Actinomycetota</taxon>
        <taxon>Actinomycetes</taxon>
        <taxon>Mycobacteriales</taxon>
        <taxon>Nocardiaceae</taxon>
        <taxon>Nocardia</taxon>
    </lineage>
</organism>